<dbReference type="Proteomes" id="UP000005237">
    <property type="component" value="Unassembled WGS sequence"/>
</dbReference>
<name>A0A8R1EFQ7_CAEJA</name>
<proteinExistence type="predicted"/>
<dbReference type="EnsemblMetazoa" id="CJA35407.1">
    <property type="protein sequence ID" value="CJA35407.1"/>
    <property type="gene ID" value="WBGene00211254"/>
</dbReference>
<evidence type="ECO:0000313" key="2">
    <source>
        <dbReference type="Proteomes" id="UP000005237"/>
    </source>
</evidence>
<evidence type="ECO:0000313" key="1">
    <source>
        <dbReference type="EnsemblMetazoa" id="CJA35407.1"/>
    </source>
</evidence>
<reference evidence="2" key="1">
    <citation type="submission" date="2010-08" db="EMBL/GenBank/DDBJ databases">
        <authorList>
            <consortium name="Caenorhabditis japonica Sequencing Consortium"/>
            <person name="Wilson R.K."/>
        </authorList>
    </citation>
    <scope>NUCLEOTIDE SEQUENCE [LARGE SCALE GENOMIC DNA]</scope>
    <source>
        <strain evidence="2">DF5081</strain>
    </source>
</reference>
<organism evidence="1 2">
    <name type="scientific">Caenorhabditis japonica</name>
    <dbReference type="NCBI Taxonomy" id="281687"/>
    <lineage>
        <taxon>Eukaryota</taxon>
        <taxon>Metazoa</taxon>
        <taxon>Ecdysozoa</taxon>
        <taxon>Nematoda</taxon>
        <taxon>Chromadorea</taxon>
        <taxon>Rhabditida</taxon>
        <taxon>Rhabditina</taxon>
        <taxon>Rhabditomorpha</taxon>
        <taxon>Rhabditoidea</taxon>
        <taxon>Rhabditidae</taxon>
        <taxon>Peloderinae</taxon>
        <taxon>Caenorhabditis</taxon>
    </lineage>
</organism>
<accession>A0A8R1EFQ7</accession>
<dbReference type="AlphaFoldDB" id="A0A8R1EFQ7"/>
<keyword evidence="2" id="KW-1185">Reference proteome</keyword>
<sequence length="66" mass="7729">MSIFWISSFSLFLLITYLVAFILSKTRRCLTQVVLNCRRAEVPVQDCDVYAVTTEDCRVVDHCEYF</sequence>
<reference evidence="1" key="2">
    <citation type="submission" date="2022-06" db="UniProtKB">
        <authorList>
            <consortium name="EnsemblMetazoa"/>
        </authorList>
    </citation>
    <scope>IDENTIFICATION</scope>
    <source>
        <strain evidence="1">DF5081</strain>
    </source>
</reference>
<protein>
    <submittedName>
        <fullName evidence="1">Uncharacterized protein</fullName>
    </submittedName>
</protein>